<reference evidence="2 3" key="1">
    <citation type="journal article" date="2018" name="Plant J.">
        <title>Genome sequences of Chlorella sorokiniana UTEX 1602 and Micractinium conductrix SAG 241.80: implications to maltose excretion by a green alga.</title>
        <authorList>
            <person name="Arriola M.B."/>
            <person name="Velmurugan N."/>
            <person name="Zhang Y."/>
            <person name="Plunkett M.H."/>
            <person name="Hondzo H."/>
            <person name="Barney B.M."/>
        </authorList>
    </citation>
    <scope>NUCLEOTIDE SEQUENCE [LARGE SCALE GENOMIC DNA]</scope>
    <source>
        <strain evidence="3">UTEX 1602</strain>
    </source>
</reference>
<dbReference type="Proteomes" id="UP000239899">
    <property type="component" value="Unassembled WGS sequence"/>
</dbReference>
<comment type="caution">
    <text evidence="2">The sequence shown here is derived from an EMBL/GenBank/DDBJ whole genome shotgun (WGS) entry which is preliminary data.</text>
</comment>
<organism evidence="2 3">
    <name type="scientific">Chlorella sorokiniana</name>
    <name type="common">Freshwater green alga</name>
    <dbReference type="NCBI Taxonomy" id="3076"/>
    <lineage>
        <taxon>Eukaryota</taxon>
        <taxon>Viridiplantae</taxon>
        <taxon>Chlorophyta</taxon>
        <taxon>core chlorophytes</taxon>
        <taxon>Trebouxiophyceae</taxon>
        <taxon>Chlorellales</taxon>
        <taxon>Chlorellaceae</taxon>
        <taxon>Chlorella clade</taxon>
        <taxon>Chlorella</taxon>
    </lineage>
</organism>
<keyword evidence="1" id="KW-0812">Transmembrane</keyword>
<keyword evidence="1" id="KW-1133">Transmembrane helix</keyword>
<feature type="transmembrane region" description="Helical" evidence="1">
    <location>
        <begin position="273"/>
        <end position="295"/>
    </location>
</feature>
<keyword evidence="1" id="KW-0472">Membrane</keyword>
<dbReference type="OrthoDB" id="9974841at2759"/>
<evidence type="ECO:0000313" key="2">
    <source>
        <dbReference type="EMBL" id="PRW59647.1"/>
    </source>
</evidence>
<gene>
    <name evidence="2" type="ORF">C2E21_1834</name>
</gene>
<name>A0A2P6U001_CHLSO</name>
<sequence>MTTLMCLLLTATTWHDMAGRGERTAMLLQCAVKLAVLIYVLRKPSSFWEHRAWASPCIRILFHLSPVMRRTGVGVYLLLERHAPKPGWYGAWADAACILAGTRQLGAAVGGLTLMMPPAQMLLTQTLLLLLTRNEPAYCTAPLLTHPLVHQRSALVATVLEYATLPILLLPFKPVGADIAALVAASQSGTQLCGALLTFFQVALIIIGPTLAAIHCPPRAPQQRAMQRLSQAASKVARRAFHTSRTTRSADYEHREHMYELWNMKGRKMKMGLAVGATVGLGIAVPAIAAELQFWKARGGN</sequence>
<feature type="transmembrane region" description="Helical" evidence="1">
    <location>
        <begin position="192"/>
        <end position="214"/>
    </location>
</feature>
<accession>A0A2P6U001</accession>
<keyword evidence="3" id="KW-1185">Reference proteome</keyword>
<evidence type="ECO:0000256" key="1">
    <source>
        <dbReference type="SAM" id="Phobius"/>
    </source>
</evidence>
<protein>
    <submittedName>
        <fullName evidence="2">Uncharacterized protein</fullName>
    </submittedName>
</protein>
<dbReference type="AlphaFoldDB" id="A0A2P6U001"/>
<evidence type="ECO:0000313" key="3">
    <source>
        <dbReference type="Proteomes" id="UP000239899"/>
    </source>
</evidence>
<proteinExistence type="predicted"/>
<dbReference type="EMBL" id="LHPG02000003">
    <property type="protein sequence ID" value="PRW59647.1"/>
    <property type="molecule type" value="Genomic_DNA"/>
</dbReference>